<dbReference type="EMBL" id="NBNE01016528">
    <property type="protein sequence ID" value="OWY93200.1"/>
    <property type="molecule type" value="Genomic_DNA"/>
</dbReference>
<dbReference type="Proteomes" id="UP000198211">
    <property type="component" value="Unassembled WGS sequence"/>
</dbReference>
<sequence length="339" mass="39013">MAPIFHIRNEGDEHATERLVHDVRAEFARRCATLFNQPAKARYYSGTRWDKENACDYLNRLNEYARNARVQFKNGDVRQSTTWNISYAPVTTETRRNVYHVLVNDLEDMITHILQRREQTLSREPCVRTSHSRGNGHRREHDRAEDARSGYRRDRNRDGSHRRDESPYQPRVTLAGALSDFVADLNSEASPYRYEDADEPLDKKHQANEDRCSERYSEEGYASDGDYGHAAAANDNERCSVAEGAFARSANTHHKGARGHFNNNRGHGRDIRVGRKQYGPCAACGGMSHSVHYCFKRCKLCKQVHDAGKCEAFVELTNLLRMKVDKRDLTPELQDLVLW</sequence>
<proteinExistence type="predicted"/>
<feature type="region of interest" description="Disordered" evidence="1">
    <location>
        <begin position="192"/>
        <end position="220"/>
    </location>
</feature>
<accession>A0A225UJU0</accession>
<organism evidence="2 3">
    <name type="scientific">Phytophthora megakarya</name>
    <dbReference type="NCBI Taxonomy" id="4795"/>
    <lineage>
        <taxon>Eukaryota</taxon>
        <taxon>Sar</taxon>
        <taxon>Stramenopiles</taxon>
        <taxon>Oomycota</taxon>
        <taxon>Peronosporomycetes</taxon>
        <taxon>Peronosporales</taxon>
        <taxon>Peronosporaceae</taxon>
        <taxon>Phytophthora</taxon>
    </lineage>
</organism>
<evidence type="ECO:0000313" key="2">
    <source>
        <dbReference type="EMBL" id="OWY93200.1"/>
    </source>
</evidence>
<feature type="region of interest" description="Disordered" evidence="1">
    <location>
        <begin position="120"/>
        <end position="171"/>
    </location>
</feature>
<name>A0A225UJU0_9STRA</name>
<feature type="compositionally biased region" description="Basic and acidic residues" evidence="1">
    <location>
        <begin position="200"/>
        <end position="218"/>
    </location>
</feature>
<evidence type="ECO:0008006" key="4">
    <source>
        <dbReference type="Google" id="ProtNLM"/>
    </source>
</evidence>
<reference evidence="3" key="1">
    <citation type="submission" date="2017-03" db="EMBL/GenBank/DDBJ databases">
        <title>Phytopthora megakarya and P. palmivora, two closely related causual agents of cacao black pod achieved similar genome size and gene model numbers by different mechanisms.</title>
        <authorList>
            <person name="Ali S."/>
            <person name="Shao J."/>
            <person name="Larry D.J."/>
            <person name="Kronmiller B."/>
            <person name="Shen D."/>
            <person name="Strem M.D."/>
            <person name="Melnick R.L."/>
            <person name="Guiltinan M.J."/>
            <person name="Tyler B.M."/>
            <person name="Meinhardt L.W."/>
            <person name="Bailey B.A."/>
        </authorList>
    </citation>
    <scope>NUCLEOTIDE SEQUENCE [LARGE SCALE GENOMIC DNA]</scope>
    <source>
        <strain evidence="3">zdho120</strain>
    </source>
</reference>
<gene>
    <name evidence="2" type="ORF">PHMEG_00037489</name>
</gene>
<keyword evidence="3" id="KW-1185">Reference proteome</keyword>
<protein>
    <recommendedName>
        <fullName evidence="4">Eukaryotic/viral aspartic protease</fullName>
    </recommendedName>
</protein>
<evidence type="ECO:0000256" key="1">
    <source>
        <dbReference type="SAM" id="MobiDB-lite"/>
    </source>
</evidence>
<evidence type="ECO:0000313" key="3">
    <source>
        <dbReference type="Proteomes" id="UP000198211"/>
    </source>
</evidence>
<feature type="compositionally biased region" description="Basic and acidic residues" evidence="1">
    <location>
        <begin position="137"/>
        <end position="166"/>
    </location>
</feature>
<dbReference type="AlphaFoldDB" id="A0A225UJU0"/>
<comment type="caution">
    <text evidence="2">The sequence shown here is derived from an EMBL/GenBank/DDBJ whole genome shotgun (WGS) entry which is preliminary data.</text>
</comment>